<name>A0ACB5U770_AMBMO</name>
<comment type="caution">
    <text evidence="1">The sequence shown here is derived from an EMBL/GenBank/DDBJ whole genome shotgun (WGS) entry which is preliminary data.</text>
</comment>
<dbReference type="EMBL" id="BSXS01012780">
    <property type="protein sequence ID" value="GMF03000.1"/>
    <property type="molecule type" value="Genomic_DNA"/>
</dbReference>
<organism evidence="1 2">
    <name type="scientific">Ambrosiozyma monospora</name>
    <name type="common">Yeast</name>
    <name type="synonym">Endomycopsis monosporus</name>
    <dbReference type="NCBI Taxonomy" id="43982"/>
    <lineage>
        <taxon>Eukaryota</taxon>
        <taxon>Fungi</taxon>
        <taxon>Dikarya</taxon>
        <taxon>Ascomycota</taxon>
        <taxon>Saccharomycotina</taxon>
        <taxon>Pichiomycetes</taxon>
        <taxon>Pichiales</taxon>
        <taxon>Pichiaceae</taxon>
        <taxon>Ambrosiozyma</taxon>
    </lineage>
</organism>
<evidence type="ECO:0000313" key="1">
    <source>
        <dbReference type="EMBL" id="GMF03000.1"/>
    </source>
</evidence>
<gene>
    <name evidence="1" type="ORF">Amon02_001163700</name>
</gene>
<proteinExistence type="predicted"/>
<dbReference type="Proteomes" id="UP001165064">
    <property type="component" value="Unassembled WGS sequence"/>
</dbReference>
<sequence length="215" mass="23692">MHLDYSNSIANRLLFDIGDQELTQNFNSLNSQHSFVTAGSTKVTTSSFSGRPQSRPASRPSSRLGNPHRAPAAASHLSRSNSSGSNHELPYAANNRAMTIATTVSSEDIDSILDSTPGYRSSENINPINFADESQMLETFEQMTMPFEGKETEHNWVKREKCIVQLRSILRGNAVTDYPQSLAQSIKMIKEGICKAVSSLQKPCPIKMQIVVSLD</sequence>
<keyword evidence="2" id="KW-1185">Reference proteome</keyword>
<evidence type="ECO:0000313" key="2">
    <source>
        <dbReference type="Proteomes" id="UP001165064"/>
    </source>
</evidence>
<protein>
    <submittedName>
        <fullName evidence="1">Unnamed protein product</fullName>
    </submittedName>
</protein>
<reference evidence="1" key="1">
    <citation type="submission" date="2023-04" db="EMBL/GenBank/DDBJ databases">
        <title>Ambrosiozyma monospora NBRC 10751.</title>
        <authorList>
            <person name="Ichikawa N."/>
            <person name="Sato H."/>
            <person name="Tonouchi N."/>
        </authorList>
    </citation>
    <scope>NUCLEOTIDE SEQUENCE</scope>
    <source>
        <strain evidence="1">NBRC 10751</strain>
    </source>
</reference>
<accession>A0ACB5U770</accession>